<dbReference type="AlphaFoldDB" id="A0A382ADB6"/>
<protein>
    <submittedName>
        <fullName evidence="2">Uncharacterized protein</fullName>
    </submittedName>
</protein>
<feature type="compositionally biased region" description="Basic residues" evidence="1">
    <location>
        <begin position="1"/>
        <end position="20"/>
    </location>
</feature>
<evidence type="ECO:0000256" key="1">
    <source>
        <dbReference type="SAM" id="MobiDB-lite"/>
    </source>
</evidence>
<reference evidence="2" key="1">
    <citation type="submission" date="2018-05" db="EMBL/GenBank/DDBJ databases">
        <authorList>
            <person name="Lanie J.A."/>
            <person name="Ng W.-L."/>
            <person name="Kazmierczak K.M."/>
            <person name="Andrzejewski T.M."/>
            <person name="Davidsen T.M."/>
            <person name="Wayne K.J."/>
            <person name="Tettelin H."/>
            <person name="Glass J.I."/>
            <person name="Rusch D."/>
            <person name="Podicherti R."/>
            <person name="Tsui H.-C.T."/>
            <person name="Winkler M.E."/>
        </authorList>
    </citation>
    <scope>NUCLEOTIDE SEQUENCE</scope>
</reference>
<feature type="region of interest" description="Disordered" evidence="1">
    <location>
        <begin position="1"/>
        <end position="22"/>
    </location>
</feature>
<sequence>MAKSIKKSISKATKKTKKTAKSAVKEVKAEVSKVTDTGTSTMRATIEKLSKERNLQAAHVWKQIKDNKSLSEKIKAIINSRNFFALLGKVA</sequence>
<gene>
    <name evidence="2" type="ORF">METZ01_LOCUS151807</name>
</gene>
<organism evidence="2">
    <name type="scientific">marine metagenome</name>
    <dbReference type="NCBI Taxonomy" id="408172"/>
    <lineage>
        <taxon>unclassified sequences</taxon>
        <taxon>metagenomes</taxon>
        <taxon>ecological metagenomes</taxon>
    </lineage>
</organism>
<dbReference type="EMBL" id="UINC01024730">
    <property type="protein sequence ID" value="SVA98953.1"/>
    <property type="molecule type" value="Genomic_DNA"/>
</dbReference>
<evidence type="ECO:0000313" key="2">
    <source>
        <dbReference type="EMBL" id="SVA98953.1"/>
    </source>
</evidence>
<accession>A0A382ADB6</accession>
<name>A0A382ADB6_9ZZZZ</name>
<proteinExistence type="predicted"/>